<accession>A0A5C2SQ50</accession>
<dbReference type="GO" id="GO:0008270">
    <property type="term" value="F:zinc ion binding"/>
    <property type="evidence" value="ECO:0007669"/>
    <property type="project" value="InterPro"/>
</dbReference>
<feature type="domain" description="Zn(2)-C6 fungal-type" evidence="2">
    <location>
        <begin position="54"/>
        <end position="87"/>
    </location>
</feature>
<dbReference type="PROSITE" id="PS50048">
    <property type="entry name" value="ZN2_CY6_FUNGAL_2"/>
    <property type="match status" value="1"/>
</dbReference>
<dbReference type="OrthoDB" id="4060227at2759"/>
<dbReference type="Gene3D" id="4.10.240.10">
    <property type="entry name" value="Zn(2)-C6 fungal-type DNA-binding domain"/>
    <property type="match status" value="1"/>
</dbReference>
<protein>
    <recommendedName>
        <fullName evidence="2">Zn(2)-C6 fungal-type domain-containing protein</fullName>
    </recommendedName>
</protein>
<evidence type="ECO:0000313" key="3">
    <source>
        <dbReference type="EMBL" id="RPD65932.1"/>
    </source>
</evidence>
<keyword evidence="4" id="KW-1185">Reference proteome</keyword>
<feature type="compositionally biased region" description="Low complexity" evidence="1">
    <location>
        <begin position="125"/>
        <end position="142"/>
    </location>
</feature>
<evidence type="ECO:0000256" key="1">
    <source>
        <dbReference type="SAM" id="MobiDB-lite"/>
    </source>
</evidence>
<dbReference type="PROSITE" id="PS00463">
    <property type="entry name" value="ZN2_CY6_FUNGAL_1"/>
    <property type="match status" value="1"/>
</dbReference>
<evidence type="ECO:0000259" key="2">
    <source>
        <dbReference type="PROSITE" id="PS50048"/>
    </source>
</evidence>
<dbReference type="AlphaFoldDB" id="A0A5C2SQ50"/>
<dbReference type="SMART" id="SM00066">
    <property type="entry name" value="GAL4"/>
    <property type="match status" value="2"/>
</dbReference>
<dbReference type="InterPro" id="IPR001138">
    <property type="entry name" value="Zn2Cys6_DnaBD"/>
</dbReference>
<dbReference type="SUPFAM" id="SSF57701">
    <property type="entry name" value="Zn2/Cys6 DNA-binding domain"/>
    <property type="match status" value="1"/>
</dbReference>
<name>A0A5C2SQ50_9APHY</name>
<feature type="region of interest" description="Disordered" evidence="1">
    <location>
        <begin position="111"/>
        <end position="148"/>
    </location>
</feature>
<dbReference type="GO" id="GO:0000981">
    <property type="term" value="F:DNA-binding transcription factor activity, RNA polymerase II-specific"/>
    <property type="evidence" value="ECO:0007669"/>
    <property type="project" value="InterPro"/>
</dbReference>
<dbReference type="CDD" id="cd00067">
    <property type="entry name" value="GAL4"/>
    <property type="match status" value="1"/>
</dbReference>
<proteinExistence type="predicted"/>
<sequence length="180" mass="18816">MASGRKAACTPCSRVKLRCEPVPGQDVCERCAKVRLPQEACEKPRPGTRRAKKACASCKIARTRCDRSESEGGPCAKCADEGKDCSLARVDEIGEEVQEAVAGPAILLEADGDSDVQAQGHGDELSTSTGTTAGAESSGLLAPSPPLSDIAMVEADDISSTPNSPTRNWWDVVFAPSPEA</sequence>
<reference evidence="3" key="1">
    <citation type="journal article" date="2018" name="Genome Biol. Evol.">
        <title>Genomics and development of Lentinus tigrinus, a white-rot wood-decaying mushroom with dimorphic fruiting bodies.</title>
        <authorList>
            <person name="Wu B."/>
            <person name="Xu Z."/>
            <person name="Knudson A."/>
            <person name="Carlson A."/>
            <person name="Chen N."/>
            <person name="Kovaka S."/>
            <person name="LaButti K."/>
            <person name="Lipzen A."/>
            <person name="Pennachio C."/>
            <person name="Riley R."/>
            <person name="Schakwitz W."/>
            <person name="Umezawa K."/>
            <person name="Ohm R.A."/>
            <person name="Grigoriev I.V."/>
            <person name="Nagy L.G."/>
            <person name="Gibbons J."/>
            <person name="Hibbett D."/>
        </authorList>
    </citation>
    <scope>NUCLEOTIDE SEQUENCE [LARGE SCALE GENOMIC DNA]</scope>
    <source>
        <strain evidence="3">ALCF2SS1-6</strain>
    </source>
</reference>
<dbReference type="EMBL" id="ML122251">
    <property type="protein sequence ID" value="RPD65932.1"/>
    <property type="molecule type" value="Genomic_DNA"/>
</dbReference>
<organism evidence="3 4">
    <name type="scientific">Lentinus tigrinus ALCF2SS1-6</name>
    <dbReference type="NCBI Taxonomy" id="1328759"/>
    <lineage>
        <taxon>Eukaryota</taxon>
        <taxon>Fungi</taxon>
        <taxon>Dikarya</taxon>
        <taxon>Basidiomycota</taxon>
        <taxon>Agaricomycotina</taxon>
        <taxon>Agaricomycetes</taxon>
        <taxon>Polyporales</taxon>
        <taxon>Polyporaceae</taxon>
        <taxon>Lentinus</taxon>
    </lineage>
</organism>
<evidence type="ECO:0000313" key="4">
    <source>
        <dbReference type="Proteomes" id="UP000313359"/>
    </source>
</evidence>
<gene>
    <name evidence="3" type="ORF">L227DRAFT_648746</name>
</gene>
<dbReference type="InterPro" id="IPR036864">
    <property type="entry name" value="Zn2-C6_fun-type_DNA-bd_sf"/>
</dbReference>
<dbReference type="Proteomes" id="UP000313359">
    <property type="component" value="Unassembled WGS sequence"/>
</dbReference>